<name>A0A915E553_9BILA</name>
<proteinExistence type="predicted"/>
<evidence type="ECO:0000313" key="2">
    <source>
        <dbReference type="WBParaSite" id="jg259"/>
    </source>
</evidence>
<keyword evidence="1" id="KW-1185">Reference proteome</keyword>
<dbReference type="WBParaSite" id="jg259">
    <property type="protein sequence ID" value="jg259"/>
    <property type="gene ID" value="jg259"/>
</dbReference>
<evidence type="ECO:0000313" key="1">
    <source>
        <dbReference type="Proteomes" id="UP000887574"/>
    </source>
</evidence>
<dbReference type="Proteomes" id="UP000887574">
    <property type="component" value="Unplaced"/>
</dbReference>
<organism evidence="1 2">
    <name type="scientific">Ditylenchus dipsaci</name>
    <dbReference type="NCBI Taxonomy" id="166011"/>
    <lineage>
        <taxon>Eukaryota</taxon>
        <taxon>Metazoa</taxon>
        <taxon>Ecdysozoa</taxon>
        <taxon>Nematoda</taxon>
        <taxon>Chromadorea</taxon>
        <taxon>Rhabditida</taxon>
        <taxon>Tylenchina</taxon>
        <taxon>Tylenchomorpha</taxon>
        <taxon>Sphaerularioidea</taxon>
        <taxon>Anguinidae</taxon>
        <taxon>Anguininae</taxon>
        <taxon>Ditylenchus</taxon>
    </lineage>
</organism>
<sequence>MYAVGFKMSASKTGRGGPMEKKQLFEQVQILYNESSSLEGFFSGIETSLAGSDCLNTPSPKRAAKSISFTSLVVKRQNKESSVEELQREALLGQIAVKNKFSSVLNQIADIMSSNFGSQGKKEEKKYKDFSG</sequence>
<protein>
    <submittedName>
        <fullName evidence="2">Uncharacterized protein</fullName>
    </submittedName>
</protein>
<accession>A0A915E553</accession>
<reference evidence="2" key="1">
    <citation type="submission" date="2022-11" db="UniProtKB">
        <authorList>
            <consortium name="WormBaseParasite"/>
        </authorList>
    </citation>
    <scope>IDENTIFICATION</scope>
</reference>
<dbReference type="AlphaFoldDB" id="A0A915E553"/>